<evidence type="ECO:0000313" key="5">
    <source>
        <dbReference type="EMBL" id="CAJ1944383.1"/>
    </source>
</evidence>
<sequence length="457" mass="52194">MTETFFEINLHNQACDETTITFSLHDEYSAPHRPGSQDPFANRRGGASGKLESIADAVPNAIGGLSTKEQNQDDIISEASPAGPDYRLGPSHIGELASRHQGATIDDFSIGMEGGMRYLRPSKTAKEKFDQEQKRLNDELDRQLREKCSENGWMDPEVAKICSKIANQKFDKKQRHLWEKIDQLLQEKGLMDLDVARRYKKIARHLYNKGSFEEALELYEQSSTIEKSVFQRDDHPEMASTYHSIGSVLQNQGKYEDAMEQFQRALDIKSKVHGPDHSSTASTYDSIGSLLKDQGKYEEAMEQHQRALEIKLRALGPDHLKTSRTYHSIGNILFNQGKYEEAMEQYERTLEIVWKVHGPDHSSTATIYHNIGNVLHKQRKNEEAMKQYQRALEINLKAFGPNHSSTAKTYHCIGHVLYIQGKYGEAWDTKVRLRSHGRRLGFDIPELQWDINTLETS</sequence>
<dbReference type="InterPro" id="IPR011990">
    <property type="entry name" value="TPR-like_helical_dom_sf"/>
</dbReference>
<accession>A0AAD2CS12</accession>
<dbReference type="EMBL" id="CAKOGP040001224">
    <property type="protein sequence ID" value="CAJ1944383.1"/>
    <property type="molecule type" value="Genomic_DNA"/>
</dbReference>
<dbReference type="Gene3D" id="1.25.40.10">
    <property type="entry name" value="Tetratricopeptide repeat domain"/>
    <property type="match status" value="2"/>
</dbReference>
<evidence type="ECO:0000256" key="1">
    <source>
        <dbReference type="ARBA" id="ARBA00022737"/>
    </source>
</evidence>
<dbReference type="InterPro" id="IPR019734">
    <property type="entry name" value="TPR_rpt"/>
</dbReference>
<name>A0AAD2CS12_9STRA</name>
<dbReference type="PANTHER" id="PTHR45641:SF1">
    <property type="entry name" value="AAA+ ATPASE DOMAIN-CONTAINING PROTEIN"/>
    <property type="match status" value="1"/>
</dbReference>
<dbReference type="SUPFAM" id="SSF48452">
    <property type="entry name" value="TPR-like"/>
    <property type="match status" value="1"/>
</dbReference>
<dbReference type="PANTHER" id="PTHR45641">
    <property type="entry name" value="TETRATRICOPEPTIDE REPEAT PROTEIN (AFU_ORTHOLOGUE AFUA_6G03870)"/>
    <property type="match status" value="1"/>
</dbReference>
<organism evidence="5 6">
    <name type="scientific">Cylindrotheca closterium</name>
    <dbReference type="NCBI Taxonomy" id="2856"/>
    <lineage>
        <taxon>Eukaryota</taxon>
        <taxon>Sar</taxon>
        <taxon>Stramenopiles</taxon>
        <taxon>Ochrophyta</taxon>
        <taxon>Bacillariophyta</taxon>
        <taxon>Bacillariophyceae</taxon>
        <taxon>Bacillariophycidae</taxon>
        <taxon>Bacillariales</taxon>
        <taxon>Bacillariaceae</taxon>
        <taxon>Cylindrotheca</taxon>
    </lineage>
</organism>
<dbReference type="AlphaFoldDB" id="A0AAD2CS12"/>
<dbReference type="PROSITE" id="PS50005">
    <property type="entry name" value="TPR"/>
    <property type="match status" value="4"/>
</dbReference>
<feature type="repeat" description="TPR" evidence="3">
    <location>
        <begin position="239"/>
        <end position="272"/>
    </location>
</feature>
<reference evidence="5" key="1">
    <citation type="submission" date="2023-08" db="EMBL/GenBank/DDBJ databases">
        <authorList>
            <person name="Audoor S."/>
            <person name="Bilcke G."/>
        </authorList>
    </citation>
    <scope>NUCLEOTIDE SEQUENCE</scope>
</reference>
<feature type="repeat" description="TPR" evidence="3">
    <location>
        <begin position="365"/>
        <end position="398"/>
    </location>
</feature>
<dbReference type="PROSITE" id="PS50293">
    <property type="entry name" value="TPR_REGION"/>
    <property type="match status" value="4"/>
</dbReference>
<evidence type="ECO:0000256" key="4">
    <source>
        <dbReference type="SAM" id="MobiDB-lite"/>
    </source>
</evidence>
<dbReference type="Pfam" id="PF07720">
    <property type="entry name" value="TPR_3"/>
    <property type="match status" value="1"/>
</dbReference>
<evidence type="ECO:0000256" key="2">
    <source>
        <dbReference type="ARBA" id="ARBA00022803"/>
    </source>
</evidence>
<evidence type="ECO:0000256" key="3">
    <source>
        <dbReference type="PROSITE-ProRule" id="PRU00339"/>
    </source>
</evidence>
<dbReference type="InterPro" id="IPR011716">
    <property type="entry name" value="TPR-3"/>
</dbReference>
<keyword evidence="2 3" id="KW-0802">TPR repeat</keyword>
<feature type="repeat" description="TPR" evidence="3">
    <location>
        <begin position="281"/>
        <end position="314"/>
    </location>
</feature>
<gene>
    <name evidence="5" type="ORF">CYCCA115_LOCUS8860</name>
</gene>
<proteinExistence type="predicted"/>
<feature type="repeat" description="TPR" evidence="3">
    <location>
        <begin position="323"/>
        <end position="356"/>
    </location>
</feature>
<comment type="caution">
    <text evidence="5">The sequence shown here is derived from an EMBL/GenBank/DDBJ whole genome shotgun (WGS) entry which is preliminary data.</text>
</comment>
<dbReference type="PRINTS" id="PR00381">
    <property type="entry name" value="KINESINLIGHT"/>
</dbReference>
<evidence type="ECO:0000313" key="6">
    <source>
        <dbReference type="Proteomes" id="UP001295423"/>
    </source>
</evidence>
<dbReference type="Proteomes" id="UP001295423">
    <property type="component" value="Unassembled WGS sequence"/>
</dbReference>
<dbReference type="Pfam" id="PF13424">
    <property type="entry name" value="TPR_12"/>
    <property type="match status" value="2"/>
</dbReference>
<protein>
    <submittedName>
        <fullName evidence="5">Uncharacterized protein</fullName>
    </submittedName>
</protein>
<keyword evidence="6" id="KW-1185">Reference proteome</keyword>
<dbReference type="SMART" id="SM00028">
    <property type="entry name" value="TPR"/>
    <property type="match status" value="5"/>
</dbReference>
<keyword evidence="1" id="KW-0677">Repeat</keyword>
<feature type="region of interest" description="Disordered" evidence="4">
    <location>
        <begin position="27"/>
        <end position="47"/>
    </location>
</feature>